<dbReference type="GO" id="GO:0005506">
    <property type="term" value="F:iron ion binding"/>
    <property type="evidence" value="ECO:0007669"/>
    <property type="project" value="InterPro"/>
</dbReference>
<dbReference type="Proteomes" id="UP000661025">
    <property type="component" value="Unassembled WGS sequence"/>
</dbReference>
<evidence type="ECO:0000256" key="4">
    <source>
        <dbReference type="ARBA" id="ARBA00023002"/>
    </source>
</evidence>
<dbReference type="CDD" id="cd11029">
    <property type="entry name" value="CYP107-like"/>
    <property type="match status" value="1"/>
</dbReference>
<dbReference type="FunFam" id="1.10.630.10:FF:000018">
    <property type="entry name" value="Cytochrome P450 monooxygenase"/>
    <property type="match status" value="1"/>
</dbReference>
<dbReference type="InterPro" id="IPR002397">
    <property type="entry name" value="Cyt_P450_B"/>
</dbReference>
<dbReference type="SUPFAM" id="SSF48264">
    <property type="entry name" value="Cytochrome P450"/>
    <property type="match status" value="1"/>
</dbReference>
<dbReference type="GO" id="GO:0020037">
    <property type="term" value="F:heme binding"/>
    <property type="evidence" value="ECO:0007669"/>
    <property type="project" value="InterPro"/>
</dbReference>
<accession>A0A927QDG6</accession>
<dbReference type="GO" id="GO:0004497">
    <property type="term" value="F:monooxygenase activity"/>
    <property type="evidence" value="ECO:0007669"/>
    <property type="project" value="UniProtKB-KW"/>
</dbReference>
<dbReference type="InterPro" id="IPR001128">
    <property type="entry name" value="Cyt_P450"/>
</dbReference>
<dbReference type="InterPro" id="IPR017972">
    <property type="entry name" value="Cyt_P450_CS"/>
</dbReference>
<comment type="caution">
    <text evidence="8">The sequence shown here is derived from an EMBL/GenBank/DDBJ whole genome shotgun (WGS) entry which is preliminary data.</text>
</comment>
<dbReference type="AlphaFoldDB" id="A0A927QDG6"/>
<evidence type="ECO:0000256" key="1">
    <source>
        <dbReference type="ARBA" id="ARBA00010617"/>
    </source>
</evidence>
<dbReference type="GO" id="GO:0016705">
    <property type="term" value="F:oxidoreductase activity, acting on paired donors, with incorporation or reduction of molecular oxygen"/>
    <property type="evidence" value="ECO:0007669"/>
    <property type="project" value="InterPro"/>
</dbReference>
<dbReference type="EMBL" id="JACYXT010000002">
    <property type="protein sequence ID" value="MBD9722728.1"/>
    <property type="molecule type" value="Genomic_DNA"/>
</dbReference>
<evidence type="ECO:0000256" key="7">
    <source>
        <dbReference type="RuleBase" id="RU000461"/>
    </source>
</evidence>
<dbReference type="Gene3D" id="1.10.630.10">
    <property type="entry name" value="Cytochrome P450"/>
    <property type="match status" value="1"/>
</dbReference>
<dbReference type="PRINTS" id="PR00359">
    <property type="entry name" value="BP450"/>
</dbReference>
<dbReference type="PANTHER" id="PTHR46696">
    <property type="entry name" value="P450, PUTATIVE (EUROFUNG)-RELATED"/>
    <property type="match status" value="1"/>
</dbReference>
<dbReference type="PRINTS" id="PR00385">
    <property type="entry name" value="P450"/>
</dbReference>
<evidence type="ECO:0000313" key="10">
    <source>
        <dbReference type="Proteomes" id="UP000661025"/>
    </source>
</evidence>
<evidence type="ECO:0000256" key="5">
    <source>
        <dbReference type="ARBA" id="ARBA00023004"/>
    </source>
</evidence>
<evidence type="ECO:0000313" key="8">
    <source>
        <dbReference type="EMBL" id="MBD9722728.1"/>
    </source>
</evidence>
<protein>
    <submittedName>
        <fullName evidence="8">Cytochrome P450</fullName>
    </submittedName>
</protein>
<dbReference type="GeneID" id="79930787"/>
<organism evidence="8 10">
    <name type="scientific">Streptomyces caniscabiei</name>
    <dbReference type="NCBI Taxonomy" id="2746961"/>
    <lineage>
        <taxon>Bacteria</taxon>
        <taxon>Bacillati</taxon>
        <taxon>Actinomycetota</taxon>
        <taxon>Actinomycetes</taxon>
        <taxon>Kitasatosporales</taxon>
        <taxon>Streptomycetaceae</taxon>
        <taxon>Streptomyces</taxon>
    </lineage>
</organism>
<evidence type="ECO:0000256" key="6">
    <source>
        <dbReference type="ARBA" id="ARBA00023033"/>
    </source>
</evidence>
<proteinExistence type="inferred from homology"/>
<keyword evidence="3 7" id="KW-0479">Metal-binding</keyword>
<keyword evidence="5 7" id="KW-0408">Iron</keyword>
<gene>
    <name evidence="8" type="ORF">IHE70_05635</name>
    <name evidence="9" type="ORF">PV383_11400</name>
</gene>
<name>A0A927QDG6_9ACTN</name>
<dbReference type="Proteomes" id="UP001282474">
    <property type="component" value="Unassembled WGS sequence"/>
</dbReference>
<sequence>MARQSLPYVIDPAGRDIPAEAARLRALGPAVRVELPGGIPAWAITRHTVLRDLLLDDRVSKDPRHWELWTSGWVEANPEAHWIYNWTGVTNMFTAYGPDHRRLRNLVAPAFTGRRTLDLLPRIEEITTSLLDSLSTRAASLPGRPADLRILFAYPLPLLVISELFGLTEQERGDAAHFVDMIMDTTTPPEIAGQILTHTRSVMARLLARKREQPGNDLTSALITARDQGDRLSEQELVDTLILTLGAGFETTVNLIGNAIAALLDHPDQLDLLLNGAVPWKQAIEEVLRWAPPITSLPLRFATTTIDLGEETIIQGEAILTTFGAVGWDPDTHGPRAHEFDITREPGKHLAFGHGVHHCLGAPLARAEATIALPALFTRFPDLRLTMPAPELTPFPSFVSHGHTTLPAHLTPSPATSTAT</sequence>
<evidence type="ECO:0000313" key="9">
    <source>
        <dbReference type="EMBL" id="MDX3037772.1"/>
    </source>
</evidence>
<dbReference type="RefSeq" id="WP_013000970.1">
    <property type="nucleotide sequence ID" value="NZ_CP119182.1"/>
</dbReference>
<reference evidence="8" key="1">
    <citation type="submission" date="2020-09" db="EMBL/GenBank/DDBJ databases">
        <title>Streptomyces canutascabiei sp. nov., which causes potato common scab and is distributed across the world.</title>
        <authorList>
            <person name="Nguyen H.P."/>
            <person name="Weisberg A.J."/>
            <person name="Chang J.H."/>
            <person name="Clarke C.R."/>
        </authorList>
    </citation>
    <scope>NUCLEOTIDE SEQUENCE</scope>
    <source>
        <strain evidence="8">ID-01-6.2a</strain>
    </source>
</reference>
<evidence type="ECO:0000313" key="11">
    <source>
        <dbReference type="Proteomes" id="UP001282474"/>
    </source>
</evidence>
<dbReference type="InterPro" id="IPR036396">
    <property type="entry name" value="Cyt_P450_sf"/>
</dbReference>
<evidence type="ECO:0000256" key="2">
    <source>
        <dbReference type="ARBA" id="ARBA00022617"/>
    </source>
</evidence>
<dbReference type="PANTHER" id="PTHR46696:SF1">
    <property type="entry name" value="CYTOCHROME P450 YJIB-RELATED"/>
    <property type="match status" value="1"/>
</dbReference>
<keyword evidence="11" id="KW-1185">Reference proteome</keyword>
<comment type="similarity">
    <text evidence="1 7">Belongs to the cytochrome P450 family.</text>
</comment>
<evidence type="ECO:0000256" key="3">
    <source>
        <dbReference type="ARBA" id="ARBA00022723"/>
    </source>
</evidence>
<keyword evidence="2 7" id="KW-0349">Heme</keyword>
<dbReference type="EMBL" id="JARAWJ010000006">
    <property type="protein sequence ID" value="MDX3037772.1"/>
    <property type="molecule type" value="Genomic_DNA"/>
</dbReference>
<keyword evidence="4 7" id="KW-0560">Oxidoreductase</keyword>
<reference evidence="9 11" key="2">
    <citation type="journal article" date="2023" name="Microb. Genom.">
        <title>Mesoterricola silvestris gen. nov., sp. nov., Mesoterricola sediminis sp. nov., Geothrix oryzae sp. nov., Geothrix edaphica sp. nov., Geothrix rubra sp. nov., and Geothrix limicola sp. nov., six novel members of Acidobacteriota isolated from soils.</title>
        <authorList>
            <person name="Weisberg A.J."/>
            <person name="Pearce E."/>
            <person name="Kramer C.G."/>
            <person name="Chang J.H."/>
            <person name="Clarke C.R."/>
        </authorList>
    </citation>
    <scope>NUCLEOTIDE SEQUENCE [LARGE SCALE GENOMIC DNA]</scope>
    <source>
        <strain evidence="9 11">NE20-4-1</strain>
    </source>
</reference>
<keyword evidence="6 7" id="KW-0503">Monooxygenase</keyword>
<dbReference type="Pfam" id="PF00067">
    <property type="entry name" value="p450"/>
    <property type="match status" value="1"/>
</dbReference>
<dbReference type="PROSITE" id="PS00086">
    <property type="entry name" value="CYTOCHROME_P450"/>
    <property type="match status" value="1"/>
</dbReference>